<dbReference type="EMBL" id="SIDB01000006">
    <property type="protein sequence ID" value="KAI3431400.1"/>
    <property type="molecule type" value="Genomic_DNA"/>
</dbReference>
<feature type="transmembrane region" description="Helical" evidence="6">
    <location>
        <begin position="162"/>
        <end position="182"/>
    </location>
</feature>
<dbReference type="PANTHER" id="PTHR21236">
    <property type="entry name" value="GOLGI MEMBRANE PROTEIN YIP1"/>
    <property type="match status" value="1"/>
</dbReference>
<feature type="domain" description="Yip1" evidence="8">
    <location>
        <begin position="100"/>
        <end position="231"/>
    </location>
</feature>
<evidence type="ECO:0000256" key="5">
    <source>
        <dbReference type="ARBA" id="ARBA00023136"/>
    </source>
</evidence>
<keyword evidence="5 6" id="KW-0472">Membrane</keyword>
<dbReference type="GO" id="GO:0005802">
    <property type="term" value="C:trans-Golgi network"/>
    <property type="evidence" value="ECO:0007669"/>
    <property type="project" value="TreeGrafter"/>
</dbReference>
<feature type="transmembrane region" description="Helical" evidence="6">
    <location>
        <begin position="216"/>
        <end position="234"/>
    </location>
</feature>
<dbReference type="InterPro" id="IPR045231">
    <property type="entry name" value="Yip1/4-like"/>
</dbReference>
<feature type="transmembrane region" description="Helical" evidence="6">
    <location>
        <begin position="129"/>
        <end position="150"/>
    </location>
</feature>
<evidence type="ECO:0000256" key="2">
    <source>
        <dbReference type="ARBA" id="ARBA00010596"/>
    </source>
</evidence>
<keyword evidence="3 6" id="KW-0812">Transmembrane</keyword>
<evidence type="ECO:0000313" key="9">
    <source>
        <dbReference type="EMBL" id="KAI3431400.1"/>
    </source>
</evidence>
<keyword evidence="10" id="KW-1185">Reference proteome</keyword>
<evidence type="ECO:0000256" key="7">
    <source>
        <dbReference type="SAM" id="MobiDB-lite"/>
    </source>
</evidence>
<protein>
    <recommendedName>
        <fullName evidence="6">Protein YIP</fullName>
    </recommendedName>
</protein>
<keyword evidence="4 6" id="KW-1133">Transmembrane helix</keyword>
<evidence type="ECO:0000259" key="8">
    <source>
        <dbReference type="Pfam" id="PF04893"/>
    </source>
</evidence>
<feature type="region of interest" description="Disordered" evidence="7">
    <location>
        <begin position="1"/>
        <end position="20"/>
    </location>
</feature>
<proteinExistence type="inferred from homology"/>
<evidence type="ECO:0000256" key="3">
    <source>
        <dbReference type="ARBA" id="ARBA00022692"/>
    </source>
</evidence>
<dbReference type="InterPro" id="IPR006977">
    <property type="entry name" value="Yip1_dom"/>
</dbReference>
<reference evidence="9" key="1">
    <citation type="journal article" date="2019" name="Plant J.">
        <title>Chlorella vulgaris genome assembly and annotation reveals the molecular basis for metabolic acclimation to high light conditions.</title>
        <authorList>
            <person name="Cecchin M."/>
            <person name="Marcolungo L."/>
            <person name="Rossato M."/>
            <person name="Girolomoni L."/>
            <person name="Cosentino E."/>
            <person name="Cuine S."/>
            <person name="Li-Beisson Y."/>
            <person name="Delledonne M."/>
            <person name="Ballottari M."/>
        </authorList>
    </citation>
    <scope>NUCLEOTIDE SEQUENCE</scope>
    <source>
        <strain evidence="9">211/11P</strain>
    </source>
</reference>
<dbReference type="PANTHER" id="PTHR21236:SF1">
    <property type="entry name" value="PROTEIN YIPF6"/>
    <property type="match status" value="1"/>
</dbReference>
<dbReference type="GO" id="GO:0006888">
    <property type="term" value="P:endoplasmic reticulum to Golgi vesicle-mediated transport"/>
    <property type="evidence" value="ECO:0007669"/>
    <property type="project" value="InterPro"/>
</dbReference>
<name>A0A9D4YXI6_CHLVU</name>
<organism evidence="9 10">
    <name type="scientific">Chlorella vulgaris</name>
    <name type="common">Green alga</name>
    <dbReference type="NCBI Taxonomy" id="3077"/>
    <lineage>
        <taxon>Eukaryota</taxon>
        <taxon>Viridiplantae</taxon>
        <taxon>Chlorophyta</taxon>
        <taxon>core chlorophytes</taxon>
        <taxon>Trebouxiophyceae</taxon>
        <taxon>Chlorellales</taxon>
        <taxon>Chlorellaceae</taxon>
        <taxon>Chlorella clade</taxon>
        <taxon>Chlorella</taxon>
    </lineage>
</organism>
<evidence type="ECO:0000313" key="10">
    <source>
        <dbReference type="Proteomes" id="UP001055712"/>
    </source>
</evidence>
<comment type="caution">
    <text evidence="9">The sequence shown here is derived from an EMBL/GenBank/DDBJ whole genome shotgun (WGS) entry which is preliminary data.</text>
</comment>
<dbReference type="AlphaFoldDB" id="A0A9D4YXI6"/>
<feature type="transmembrane region" description="Helical" evidence="6">
    <location>
        <begin position="188"/>
        <end position="209"/>
    </location>
</feature>
<comment type="similarity">
    <text evidence="2 6">Belongs to the YIP1 family.</text>
</comment>
<dbReference type="Proteomes" id="UP001055712">
    <property type="component" value="Unassembled WGS sequence"/>
</dbReference>
<dbReference type="OrthoDB" id="411251at2759"/>
<sequence length="235" mass="25070">MSFLGGNAAGFGQPGRRDDVERLFTSDPSVPVSTAAGNSSGYVAPGDDVSPPLGFGAADQNTLDEPVWETAKRDLRRIYKNLVMVVFPFKDRSQQSAALRNWDLWGPMIFTLGLAIALSLGAATASKTFSLVFALVSVGAIALTVNVVLLGGTIGFFQSLCLLGYCLFPMDVAAIVCVTVDIMLVRWIVVPIMVVWASWASIPFIGGAVPTNRRALAVYPLVLLYVAVGWLALIT</sequence>
<accession>A0A9D4YXI6</accession>
<dbReference type="GO" id="GO:0000139">
    <property type="term" value="C:Golgi membrane"/>
    <property type="evidence" value="ECO:0007669"/>
    <property type="project" value="UniProtKB-SubCell"/>
</dbReference>
<reference evidence="9" key="2">
    <citation type="submission" date="2020-11" db="EMBL/GenBank/DDBJ databases">
        <authorList>
            <person name="Cecchin M."/>
            <person name="Marcolungo L."/>
            <person name="Rossato M."/>
            <person name="Girolomoni L."/>
            <person name="Cosentino E."/>
            <person name="Cuine S."/>
            <person name="Li-Beisson Y."/>
            <person name="Delledonne M."/>
            <person name="Ballottari M."/>
        </authorList>
    </citation>
    <scope>NUCLEOTIDE SEQUENCE</scope>
    <source>
        <strain evidence="9">211/11P</strain>
        <tissue evidence="9">Whole cell</tissue>
    </source>
</reference>
<gene>
    <name evidence="9" type="ORF">D9Q98_004453</name>
</gene>
<dbReference type="Pfam" id="PF04893">
    <property type="entry name" value="Yip1"/>
    <property type="match status" value="1"/>
</dbReference>
<evidence type="ECO:0000256" key="6">
    <source>
        <dbReference type="RuleBase" id="RU361264"/>
    </source>
</evidence>
<evidence type="ECO:0000256" key="1">
    <source>
        <dbReference type="ARBA" id="ARBA00004141"/>
    </source>
</evidence>
<feature type="transmembrane region" description="Helical" evidence="6">
    <location>
        <begin position="102"/>
        <end position="123"/>
    </location>
</feature>
<evidence type="ECO:0000256" key="4">
    <source>
        <dbReference type="ARBA" id="ARBA00022989"/>
    </source>
</evidence>
<comment type="subcellular location">
    <subcellularLocation>
        <location evidence="6">Golgi apparatus membrane</location>
        <topology evidence="6">Multi-pass membrane protein</topology>
    </subcellularLocation>
    <subcellularLocation>
        <location evidence="1">Membrane</location>
        <topology evidence="1">Multi-pass membrane protein</topology>
    </subcellularLocation>
</comment>